<name>A0ABR1B579_POLSC</name>
<proteinExistence type="predicted"/>
<organism evidence="1 2">
    <name type="scientific">Polyplax serrata</name>
    <name type="common">Common mouse louse</name>
    <dbReference type="NCBI Taxonomy" id="468196"/>
    <lineage>
        <taxon>Eukaryota</taxon>
        <taxon>Metazoa</taxon>
        <taxon>Ecdysozoa</taxon>
        <taxon>Arthropoda</taxon>
        <taxon>Hexapoda</taxon>
        <taxon>Insecta</taxon>
        <taxon>Pterygota</taxon>
        <taxon>Neoptera</taxon>
        <taxon>Paraneoptera</taxon>
        <taxon>Psocodea</taxon>
        <taxon>Troctomorpha</taxon>
        <taxon>Phthiraptera</taxon>
        <taxon>Anoplura</taxon>
        <taxon>Polyplacidae</taxon>
        <taxon>Polyplax</taxon>
    </lineage>
</organism>
<reference evidence="1 2" key="1">
    <citation type="submission" date="2023-09" db="EMBL/GenBank/DDBJ databases">
        <title>Genomes of two closely related lineages of the louse Polyplax serrata with different host specificities.</title>
        <authorList>
            <person name="Martinu J."/>
            <person name="Tarabai H."/>
            <person name="Stefka J."/>
            <person name="Hypsa V."/>
        </authorList>
    </citation>
    <scope>NUCLEOTIDE SEQUENCE [LARGE SCALE GENOMIC DNA]</scope>
    <source>
        <strain evidence="1">98ZLc_SE</strain>
    </source>
</reference>
<dbReference type="EMBL" id="JAWJWF010000003">
    <property type="protein sequence ID" value="KAK6635086.1"/>
    <property type="molecule type" value="Genomic_DNA"/>
</dbReference>
<sequence length="143" mass="16757">MRNRKTVRNGNRLGGEQAVKVRKCLIVEYAGDSTGFFVRGRLNKEGRFRSWRKVTRRDLMFHSLKREEPALPSVSFECKILYIRNEIRQLGSSDLTSETFPSSPEFKINVCEILTGPPHLELRKFTERKRLSENVGYRLYMTE</sequence>
<protein>
    <submittedName>
        <fullName evidence="1">Uncharacterized protein</fullName>
    </submittedName>
</protein>
<evidence type="ECO:0000313" key="2">
    <source>
        <dbReference type="Proteomes" id="UP001359485"/>
    </source>
</evidence>
<gene>
    <name evidence="1" type="ORF">RUM44_000335</name>
</gene>
<evidence type="ECO:0000313" key="1">
    <source>
        <dbReference type="EMBL" id="KAK6635086.1"/>
    </source>
</evidence>
<accession>A0ABR1B579</accession>
<keyword evidence="2" id="KW-1185">Reference proteome</keyword>
<comment type="caution">
    <text evidence="1">The sequence shown here is derived from an EMBL/GenBank/DDBJ whole genome shotgun (WGS) entry which is preliminary data.</text>
</comment>
<dbReference type="Proteomes" id="UP001359485">
    <property type="component" value="Unassembled WGS sequence"/>
</dbReference>